<dbReference type="InterPro" id="IPR001222">
    <property type="entry name" value="Znf_TFIIS"/>
</dbReference>
<dbReference type="AlphaFoldDB" id="A0A7J9MGP0"/>
<dbReference type="Proteomes" id="UP000593576">
    <property type="component" value="Unassembled WGS sequence"/>
</dbReference>
<dbReference type="GO" id="GO:0006283">
    <property type="term" value="P:transcription-coupled nucleotide-excision repair"/>
    <property type="evidence" value="ECO:0007669"/>
    <property type="project" value="TreeGrafter"/>
</dbReference>
<dbReference type="Pfam" id="PF01096">
    <property type="entry name" value="Zn_ribbon_TFIIS"/>
    <property type="match status" value="1"/>
</dbReference>
<dbReference type="GO" id="GO:0003676">
    <property type="term" value="F:nucleic acid binding"/>
    <property type="evidence" value="ECO:0007669"/>
    <property type="project" value="InterPro"/>
</dbReference>
<dbReference type="EMBL" id="JABFAF010000011">
    <property type="protein sequence ID" value="MBA0870305.1"/>
    <property type="molecule type" value="Genomic_DNA"/>
</dbReference>
<dbReference type="GO" id="GO:0006367">
    <property type="term" value="P:transcription initiation at RNA polymerase II promoter"/>
    <property type="evidence" value="ECO:0007669"/>
    <property type="project" value="TreeGrafter"/>
</dbReference>
<name>A0A7J9MGP0_GOSSC</name>
<dbReference type="InterPro" id="IPR012164">
    <property type="entry name" value="Rpa12/Rpb9/Rpc10/TFS"/>
</dbReference>
<organism evidence="6 7">
    <name type="scientific">Gossypium schwendimanii</name>
    <name type="common">Cotton</name>
    <dbReference type="NCBI Taxonomy" id="34291"/>
    <lineage>
        <taxon>Eukaryota</taxon>
        <taxon>Viridiplantae</taxon>
        <taxon>Streptophyta</taxon>
        <taxon>Embryophyta</taxon>
        <taxon>Tracheophyta</taxon>
        <taxon>Spermatophyta</taxon>
        <taxon>Magnoliopsida</taxon>
        <taxon>eudicotyledons</taxon>
        <taxon>Gunneridae</taxon>
        <taxon>Pentapetalae</taxon>
        <taxon>rosids</taxon>
        <taxon>malvids</taxon>
        <taxon>Malvales</taxon>
        <taxon>Malvaceae</taxon>
        <taxon>Malvoideae</taxon>
        <taxon>Gossypium</taxon>
    </lineage>
</organism>
<accession>A0A7J9MGP0</accession>
<keyword evidence="2 4" id="KW-0863">Zinc-finger</keyword>
<proteinExistence type="predicted"/>
<feature type="domain" description="TFIIS-type" evidence="5">
    <location>
        <begin position="11"/>
        <end position="54"/>
    </location>
</feature>
<dbReference type="GO" id="GO:0008270">
    <property type="term" value="F:zinc ion binding"/>
    <property type="evidence" value="ECO:0007669"/>
    <property type="project" value="UniProtKB-KW"/>
</dbReference>
<dbReference type="GO" id="GO:0005665">
    <property type="term" value="C:RNA polymerase II, core complex"/>
    <property type="evidence" value="ECO:0007669"/>
    <property type="project" value="TreeGrafter"/>
</dbReference>
<dbReference type="PANTHER" id="PTHR11239:SF1">
    <property type="entry name" value="DNA-DIRECTED RNA POLYMERASE II SUBUNIT RPB9"/>
    <property type="match status" value="1"/>
</dbReference>
<dbReference type="GO" id="GO:0003899">
    <property type="term" value="F:DNA-directed RNA polymerase activity"/>
    <property type="evidence" value="ECO:0007669"/>
    <property type="project" value="InterPro"/>
</dbReference>
<gene>
    <name evidence="6" type="ORF">Goshw_010649</name>
</gene>
<evidence type="ECO:0000256" key="4">
    <source>
        <dbReference type="PROSITE-ProRule" id="PRU00472"/>
    </source>
</evidence>
<dbReference type="OrthoDB" id="929418at2759"/>
<dbReference type="PROSITE" id="PS51133">
    <property type="entry name" value="ZF_TFIIS_2"/>
    <property type="match status" value="1"/>
</dbReference>
<evidence type="ECO:0000256" key="1">
    <source>
        <dbReference type="ARBA" id="ARBA00022723"/>
    </source>
</evidence>
<evidence type="ECO:0000256" key="2">
    <source>
        <dbReference type="ARBA" id="ARBA00022771"/>
    </source>
</evidence>
<comment type="caution">
    <text evidence="6">The sequence shown here is derived from an EMBL/GenBank/DDBJ whole genome shotgun (WGS) entry which is preliminary data.</text>
</comment>
<keyword evidence="7" id="KW-1185">Reference proteome</keyword>
<dbReference type="SUPFAM" id="SSF57783">
    <property type="entry name" value="Zinc beta-ribbon"/>
    <property type="match status" value="1"/>
</dbReference>
<reference evidence="6 7" key="1">
    <citation type="journal article" date="2019" name="Genome Biol. Evol.">
        <title>Insights into the evolution of the New World diploid cottons (Gossypium, subgenus Houzingenia) based on genome sequencing.</title>
        <authorList>
            <person name="Grover C.E."/>
            <person name="Arick M.A. 2nd"/>
            <person name="Thrash A."/>
            <person name="Conover J.L."/>
            <person name="Sanders W.S."/>
            <person name="Peterson D.G."/>
            <person name="Frelichowski J.E."/>
            <person name="Scheffler J.A."/>
            <person name="Scheffler B.E."/>
            <person name="Wendel J.F."/>
        </authorList>
    </citation>
    <scope>NUCLEOTIDE SEQUENCE [LARGE SCALE GENOMIC DNA]</scope>
    <source>
        <strain evidence="6">1</strain>
        <tissue evidence="6">Leaf</tissue>
    </source>
</reference>
<evidence type="ECO:0000313" key="6">
    <source>
        <dbReference type="EMBL" id="MBA0870305.1"/>
    </source>
</evidence>
<sequence>MAADPARSRTKSVFCEKCNHRGAVYYQPKPTARREEGLRLTFVCCNPNCGHRWRVNDIEFLRFR</sequence>
<evidence type="ECO:0000256" key="3">
    <source>
        <dbReference type="ARBA" id="ARBA00022833"/>
    </source>
</evidence>
<protein>
    <recommendedName>
        <fullName evidence="5">TFIIS-type domain-containing protein</fullName>
    </recommendedName>
</protein>
<evidence type="ECO:0000313" key="7">
    <source>
        <dbReference type="Proteomes" id="UP000593576"/>
    </source>
</evidence>
<evidence type="ECO:0000259" key="5">
    <source>
        <dbReference type="PROSITE" id="PS51133"/>
    </source>
</evidence>
<dbReference type="GO" id="GO:0001193">
    <property type="term" value="P:maintenance of transcriptional fidelity during transcription elongation by RNA polymerase II"/>
    <property type="evidence" value="ECO:0007669"/>
    <property type="project" value="TreeGrafter"/>
</dbReference>
<keyword evidence="3" id="KW-0862">Zinc</keyword>
<keyword evidence="1" id="KW-0479">Metal-binding</keyword>
<dbReference type="Gene3D" id="2.20.25.10">
    <property type="match status" value="1"/>
</dbReference>
<dbReference type="PANTHER" id="PTHR11239">
    <property type="entry name" value="DNA-DIRECTED RNA POLYMERASE"/>
    <property type="match status" value="1"/>
</dbReference>